<proteinExistence type="predicted"/>
<reference evidence="3" key="1">
    <citation type="submission" date="2023-07" db="EMBL/GenBank/DDBJ databases">
        <title>Whole genome shotgun sequence of Streptomyces achromogenes subsp. rubradiris NBRC 14000.</title>
        <authorList>
            <person name="Komaki H."/>
            <person name="Tamura T."/>
        </authorList>
    </citation>
    <scope>NUCLEOTIDE SEQUENCE [LARGE SCALE GENOMIC DNA]</scope>
    <source>
        <strain evidence="3">NBRC 14000</strain>
    </source>
</reference>
<dbReference type="Proteomes" id="UP000646738">
    <property type="component" value="Unassembled WGS sequence"/>
</dbReference>
<sequence length="244" mass="25788">MRTPCAAPRWHATWPPSSRTKAAASRPPSGTPRRWEPAIRGGPAAGILADGDPELAAKLSTAADFARTSFITIADSYEVTGAADPGRVSAAMMGAVVHDRRRRGLAGSVLTWCEPAGDTPGSPWLRDGLFALDTLLATSDPTPLFALRARRPEPGAGVPALLRALFPKPLVQDGLEDTSSALRAELARLDRHAQHTLLQALVRDESAASLNQPDTAPSRWTGRSGTSGNNSSHSSNCVPRLHGQ</sequence>
<protein>
    <submittedName>
        <fullName evidence="2">Uncharacterized protein</fullName>
    </submittedName>
</protein>
<comment type="caution">
    <text evidence="2">The sequence shown here is derived from an EMBL/GenBank/DDBJ whole genome shotgun (WGS) entry which is preliminary data.</text>
</comment>
<evidence type="ECO:0000313" key="3">
    <source>
        <dbReference type="Proteomes" id="UP000646738"/>
    </source>
</evidence>
<dbReference type="EMBL" id="BNEA01000004">
    <property type="protein sequence ID" value="GHI51984.1"/>
    <property type="molecule type" value="Genomic_DNA"/>
</dbReference>
<evidence type="ECO:0000256" key="1">
    <source>
        <dbReference type="SAM" id="MobiDB-lite"/>
    </source>
</evidence>
<feature type="region of interest" description="Disordered" evidence="1">
    <location>
        <begin position="1"/>
        <end position="40"/>
    </location>
</feature>
<keyword evidence="3" id="KW-1185">Reference proteome</keyword>
<gene>
    <name evidence="2" type="ORF">Srubr_18300</name>
</gene>
<organism evidence="2 3">
    <name type="scientific">Streptomyces rubradiris</name>
    <name type="common">Streptomyces achromogenes subsp. rubradiris</name>
    <dbReference type="NCBI Taxonomy" id="285531"/>
    <lineage>
        <taxon>Bacteria</taxon>
        <taxon>Bacillati</taxon>
        <taxon>Actinomycetota</taxon>
        <taxon>Actinomycetes</taxon>
        <taxon>Kitasatosporales</taxon>
        <taxon>Streptomycetaceae</taxon>
        <taxon>Streptomyces</taxon>
    </lineage>
</organism>
<name>A0ABQ3R808_STRRR</name>
<feature type="compositionally biased region" description="Low complexity" evidence="1">
    <location>
        <begin position="222"/>
        <end position="236"/>
    </location>
</feature>
<feature type="region of interest" description="Disordered" evidence="1">
    <location>
        <begin position="207"/>
        <end position="244"/>
    </location>
</feature>
<evidence type="ECO:0000313" key="2">
    <source>
        <dbReference type="EMBL" id="GHI51984.1"/>
    </source>
</evidence>
<accession>A0ABQ3R808</accession>